<evidence type="ECO:0000313" key="2">
    <source>
        <dbReference type="Proteomes" id="UP000558688"/>
    </source>
</evidence>
<protein>
    <submittedName>
        <fullName evidence="1">Uncharacterized protein</fullName>
    </submittedName>
</protein>
<dbReference type="InterPro" id="IPR036568">
    <property type="entry name" value="GGCT-like_sf"/>
</dbReference>
<dbReference type="Proteomes" id="UP000558688">
    <property type="component" value="Unassembled WGS sequence"/>
</dbReference>
<dbReference type="EMBL" id="JAAFOW010002684">
    <property type="protein sequence ID" value="KAF5256391.1"/>
    <property type="molecule type" value="Genomic_DNA"/>
</dbReference>
<name>A0A8H5A077_FUSOX</name>
<comment type="caution">
    <text evidence="1">The sequence shown here is derived from an EMBL/GenBank/DDBJ whole genome shotgun (WGS) entry which is preliminary data.</text>
</comment>
<evidence type="ECO:0000313" key="1">
    <source>
        <dbReference type="EMBL" id="KAF5256391.1"/>
    </source>
</evidence>
<dbReference type="SUPFAM" id="SSF110857">
    <property type="entry name" value="Gamma-glutamyl cyclotransferase-like"/>
    <property type="match status" value="1"/>
</dbReference>
<dbReference type="Gene3D" id="3.10.490.10">
    <property type="entry name" value="Gamma-glutamyl cyclotransferase-like"/>
    <property type="match status" value="1"/>
</dbReference>
<proteinExistence type="predicted"/>
<sequence>MDLLDELEAMAQAASVSQDDDDIPESAIARWQKLFGYSAAMAERKITEHRNDPLRFTVSEDHWTEWRLRDTTMNLMNTHAFKEYPAWYFFYRTLTDPSVPAKLLGSDFQAEYYAAKIRGGALKTWGRYNVLVDDPSRTNLVHGKALLVQTREEEERLRAYETHVYEVVRCSIEMGSEEPANGLTFRFITDMMD</sequence>
<accession>A0A8H5A077</accession>
<organism evidence="1 2">
    <name type="scientific">Fusarium oxysporum</name>
    <name type="common">Fusarium vascular wilt</name>
    <dbReference type="NCBI Taxonomy" id="5507"/>
    <lineage>
        <taxon>Eukaryota</taxon>
        <taxon>Fungi</taxon>
        <taxon>Dikarya</taxon>
        <taxon>Ascomycota</taxon>
        <taxon>Pezizomycotina</taxon>
        <taxon>Sordariomycetes</taxon>
        <taxon>Hypocreomycetidae</taxon>
        <taxon>Hypocreales</taxon>
        <taxon>Nectriaceae</taxon>
        <taxon>Fusarium</taxon>
        <taxon>Fusarium oxysporum species complex</taxon>
    </lineage>
</organism>
<gene>
    <name evidence="1" type="ORF">FOXYS1_13144</name>
</gene>
<dbReference type="AlphaFoldDB" id="A0A8H5A077"/>
<reference evidence="1" key="1">
    <citation type="submission" date="2020-02" db="EMBL/GenBank/DDBJ databases">
        <title>Identification and distribution of gene clusters putatively required for synthesis of sphingolipid metabolism inhibitors in phylogenetically diverse species of the filamentous fungus Fusarium.</title>
        <authorList>
            <person name="Kim H.-S."/>
            <person name="Busman M."/>
            <person name="Brown D.W."/>
            <person name="Divon H."/>
            <person name="Uhlig S."/>
            <person name="Proctor R.H."/>
        </authorList>
    </citation>
    <scope>NUCLEOTIDE SEQUENCE [LARGE SCALE GENOMIC DNA]</scope>
    <source>
        <strain evidence="1">NRRL 39464</strain>
    </source>
</reference>